<dbReference type="Proteomes" id="UP000184526">
    <property type="component" value="Unassembled WGS sequence"/>
</dbReference>
<dbReference type="PROSITE" id="PS51257">
    <property type="entry name" value="PROKAR_LIPOPROTEIN"/>
    <property type="match status" value="1"/>
</dbReference>
<organism evidence="2 3">
    <name type="scientific">Clostridium collagenovorans DSM 3089</name>
    <dbReference type="NCBI Taxonomy" id="1121306"/>
    <lineage>
        <taxon>Bacteria</taxon>
        <taxon>Bacillati</taxon>
        <taxon>Bacillota</taxon>
        <taxon>Clostridia</taxon>
        <taxon>Eubacteriales</taxon>
        <taxon>Clostridiaceae</taxon>
        <taxon>Clostridium</taxon>
    </lineage>
</organism>
<protein>
    <recommendedName>
        <fullName evidence="1">DUF4825 domain-containing protein</fullName>
    </recommendedName>
</protein>
<dbReference type="RefSeq" id="WP_072829129.1">
    <property type="nucleotide sequence ID" value="NZ_FQXP01000003.1"/>
</dbReference>
<accession>A0A1M5SID2</accession>
<evidence type="ECO:0000259" key="1">
    <source>
        <dbReference type="Pfam" id="PF16107"/>
    </source>
</evidence>
<sequence>MTFNKFRFSLIIISFILTLGLIGCSITEKSKTNNSINISKLLQYKDCNIGDNSSISGILLNLPANKYVKDFELQTDHTPYGLTVNYKDFDSASIEFDDKSILSLPFEDVLIKNAMIIISLVKNADVINFKFDKGVTITYKKNELIDAYKKDFGDNLEEITKEEKALENFIKSTLK</sequence>
<gene>
    <name evidence="2" type="ORF">SAMN02745196_00181</name>
</gene>
<keyword evidence="3" id="KW-1185">Reference proteome</keyword>
<evidence type="ECO:0000313" key="2">
    <source>
        <dbReference type="EMBL" id="SHH38251.1"/>
    </source>
</evidence>
<name>A0A1M5SID2_9CLOT</name>
<dbReference type="EMBL" id="FQXP01000003">
    <property type="protein sequence ID" value="SHH38251.1"/>
    <property type="molecule type" value="Genomic_DNA"/>
</dbReference>
<dbReference type="Pfam" id="PF16107">
    <property type="entry name" value="DUF4825"/>
    <property type="match status" value="1"/>
</dbReference>
<dbReference type="STRING" id="1121306.SAMN02745196_00181"/>
<feature type="domain" description="DUF4825" evidence="1">
    <location>
        <begin position="41"/>
        <end position="133"/>
    </location>
</feature>
<evidence type="ECO:0000313" key="3">
    <source>
        <dbReference type="Proteomes" id="UP000184526"/>
    </source>
</evidence>
<dbReference type="OrthoDB" id="9762883at2"/>
<dbReference type="InterPro" id="IPR032250">
    <property type="entry name" value="DUF4825"/>
</dbReference>
<proteinExistence type="predicted"/>
<reference evidence="2 3" key="1">
    <citation type="submission" date="2016-11" db="EMBL/GenBank/DDBJ databases">
        <authorList>
            <person name="Jaros S."/>
            <person name="Januszkiewicz K."/>
            <person name="Wedrychowicz H."/>
        </authorList>
    </citation>
    <scope>NUCLEOTIDE SEQUENCE [LARGE SCALE GENOMIC DNA]</scope>
    <source>
        <strain evidence="2 3">DSM 3089</strain>
    </source>
</reference>
<dbReference type="AlphaFoldDB" id="A0A1M5SID2"/>